<dbReference type="AlphaFoldDB" id="A0A813M8D5"/>
<comment type="caution">
    <text evidence="1">The sequence shown here is derived from an EMBL/GenBank/DDBJ whole genome shotgun (WGS) entry which is preliminary data.</text>
</comment>
<accession>A0A813M8D5</accession>
<dbReference type="EMBL" id="CAJNOC010000109">
    <property type="protein sequence ID" value="CAF0715774.1"/>
    <property type="molecule type" value="Genomic_DNA"/>
</dbReference>
<sequence length="219" mass="25363">MDSDSDYDDCPGTTLVEAISDDLISKYQIQFHFDKANLRSILEEVVINEKLKFSCICGGYFTKFNGQITSADIYIFTSNNYVQSEAYLNMFLNENFRRFDFKQLGTVAPPGVLAIKKVVLANGKQAVIHFTSINFPRSKNHRVQLLNTYDLESCKIIYSYNKNCLECSDWFFKGGSLISENKLPTQEFLNKYRQKGFRFVNNFFKPESNIYQDLNNFPN</sequence>
<protein>
    <submittedName>
        <fullName evidence="1">Uncharacterized protein</fullName>
    </submittedName>
</protein>
<dbReference type="Proteomes" id="UP000663879">
    <property type="component" value="Unassembled WGS sequence"/>
</dbReference>
<evidence type="ECO:0000313" key="1">
    <source>
        <dbReference type="EMBL" id="CAF0715774.1"/>
    </source>
</evidence>
<keyword evidence="2" id="KW-1185">Reference proteome</keyword>
<organism evidence="1 2">
    <name type="scientific">Brachionus calyciflorus</name>
    <dbReference type="NCBI Taxonomy" id="104777"/>
    <lineage>
        <taxon>Eukaryota</taxon>
        <taxon>Metazoa</taxon>
        <taxon>Spiralia</taxon>
        <taxon>Gnathifera</taxon>
        <taxon>Rotifera</taxon>
        <taxon>Eurotatoria</taxon>
        <taxon>Monogononta</taxon>
        <taxon>Pseudotrocha</taxon>
        <taxon>Ploima</taxon>
        <taxon>Brachionidae</taxon>
        <taxon>Brachionus</taxon>
    </lineage>
</organism>
<name>A0A813M8D5_9BILA</name>
<proteinExistence type="predicted"/>
<evidence type="ECO:0000313" key="2">
    <source>
        <dbReference type="Proteomes" id="UP000663879"/>
    </source>
</evidence>
<gene>
    <name evidence="1" type="ORF">OXX778_LOCUS1625</name>
</gene>
<reference evidence="1" key="1">
    <citation type="submission" date="2021-02" db="EMBL/GenBank/DDBJ databases">
        <authorList>
            <person name="Nowell W R."/>
        </authorList>
    </citation>
    <scope>NUCLEOTIDE SEQUENCE</scope>
    <source>
        <strain evidence="1">Ploen Becks lab</strain>
    </source>
</reference>
<dbReference type="OrthoDB" id="10354719at2759"/>